<evidence type="ECO:0000256" key="3">
    <source>
        <dbReference type="ARBA" id="ARBA00022825"/>
    </source>
</evidence>
<dbReference type="CDD" id="cd00190">
    <property type="entry name" value="Tryp_SPc"/>
    <property type="match status" value="1"/>
</dbReference>
<dbReference type="PROSITE" id="PS00134">
    <property type="entry name" value="TRYPSIN_HIS"/>
    <property type="match status" value="1"/>
</dbReference>
<evidence type="ECO:0000256" key="4">
    <source>
        <dbReference type="ARBA" id="ARBA00023157"/>
    </source>
</evidence>
<dbReference type="InterPro" id="IPR009003">
    <property type="entry name" value="Peptidase_S1_PA"/>
</dbReference>
<dbReference type="GO" id="GO:0006508">
    <property type="term" value="P:proteolysis"/>
    <property type="evidence" value="ECO:0007669"/>
    <property type="project" value="UniProtKB-KW"/>
</dbReference>
<organism evidence="7">
    <name type="scientific">Arion vulgaris</name>
    <dbReference type="NCBI Taxonomy" id="1028688"/>
    <lineage>
        <taxon>Eukaryota</taxon>
        <taxon>Metazoa</taxon>
        <taxon>Spiralia</taxon>
        <taxon>Lophotrochozoa</taxon>
        <taxon>Mollusca</taxon>
        <taxon>Gastropoda</taxon>
        <taxon>Heterobranchia</taxon>
        <taxon>Euthyneura</taxon>
        <taxon>Panpulmonata</taxon>
        <taxon>Eupulmonata</taxon>
        <taxon>Stylommatophora</taxon>
        <taxon>Helicina</taxon>
        <taxon>Arionoidea</taxon>
        <taxon>Arionidae</taxon>
        <taxon>Arion</taxon>
    </lineage>
</organism>
<dbReference type="PROSITE" id="PS00135">
    <property type="entry name" value="TRYPSIN_SER"/>
    <property type="match status" value="1"/>
</dbReference>
<feature type="domain" description="Peptidase S1" evidence="6">
    <location>
        <begin position="33"/>
        <end position="283"/>
    </location>
</feature>
<dbReference type="FunFam" id="2.40.10.10:FF:000003">
    <property type="entry name" value="Transmembrane serine protease 3"/>
    <property type="match status" value="1"/>
</dbReference>
<dbReference type="InterPro" id="IPR001314">
    <property type="entry name" value="Peptidase_S1A"/>
</dbReference>
<dbReference type="GO" id="GO:0004252">
    <property type="term" value="F:serine-type endopeptidase activity"/>
    <property type="evidence" value="ECO:0007669"/>
    <property type="project" value="InterPro"/>
</dbReference>
<dbReference type="EMBL" id="HACG01025317">
    <property type="protein sequence ID" value="CEK72182.1"/>
    <property type="molecule type" value="Transcribed_RNA"/>
</dbReference>
<dbReference type="PROSITE" id="PS50240">
    <property type="entry name" value="TRYPSIN_DOM"/>
    <property type="match status" value="1"/>
</dbReference>
<reference evidence="7" key="1">
    <citation type="submission" date="2014-12" db="EMBL/GenBank/DDBJ databases">
        <title>Insight into the proteome of Arion vulgaris.</title>
        <authorList>
            <person name="Aradska J."/>
            <person name="Bulat T."/>
            <person name="Smidak R."/>
            <person name="Sarate P."/>
            <person name="Gangsoo J."/>
            <person name="Sialana F."/>
            <person name="Bilban M."/>
            <person name="Lubec G."/>
        </authorList>
    </citation>
    <scope>NUCLEOTIDE SEQUENCE</scope>
    <source>
        <tissue evidence="7">Skin</tissue>
    </source>
</reference>
<dbReference type="InterPro" id="IPR033116">
    <property type="entry name" value="TRYPSIN_SER"/>
</dbReference>
<keyword evidence="4" id="KW-1015">Disulfide bond</keyword>
<dbReference type="SMART" id="SM00020">
    <property type="entry name" value="Tryp_SPc"/>
    <property type="match status" value="1"/>
</dbReference>
<evidence type="ECO:0000256" key="1">
    <source>
        <dbReference type="ARBA" id="ARBA00022670"/>
    </source>
</evidence>
<name>A0A0B6ZUZ8_9EUPU</name>
<evidence type="ECO:0000259" key="6">
    <source>
        <dbReference type="PROSITE" id="PS50240"/>
    </source>
</evidence>
<dbReference type="InterPro" id="IPR018114">
    <property type="entry name" value="TRYPSIN_HIS"/>
</dbReference>
<keyword evidence="2 5" id="KW-0378">Hydrolase</keyword>
<accession>A0A0B6ZUZ8</accession>
<dbReference type="AlphaFoldDB" id="A0A0B6ZUZ8"/>
<keyword evidence="3 5" id="KW-0720">Serine protease</keyword>
<dbReference type="InterPro" id="IPR001254">
    <property type="entry name" value="Trypsin_dom"/>
</dbReference>
<dbReference type="InterPro" id="IPR043504">
    <property type="entry name" value="Peptidase_S1_PA_chymotrypsin"/>
</dbReference>
<sequence>NTILHITYNKSKKSQNYGMDNRTYNTIYKKQKIIGGEFSTHGLHPWQVRVHRVVDTTFNGSPYKFHICGAVIISEFWLISAAHCFIGKDVAELRMTVGDFSIEVKDIDEVEFEVAQIISHENYDDDTKDYDIALIRIKPHRDGSGIKFSTYVQPICLPASTKLPKEDTMCFISGWGKTKSEGKGHPMVLKAVKVPIISQKMCKHLHTQKVEGFVSERMFCAGYIKGGVDSCDGDSGGPLVCNIKGVYTLNGITSWGRGCAMPNFPGAYTHVAMFEKWINDTIKLYSPRNAYINV</sequence>
<proteinExistence type="predicted"/>
<dbReference type="SUPFAM" id="SSF50494">
    <property type="entry name" value="Trypsin-like serine proteases"/>
    <property type="match status" value="1"/>
</dbReference>
<dbReference type="PRINTS" id="PR00722">
    <property type="entry name" value="CHYMOTRYPSIN"/>
</dbReference>
<dbReference type="Pfam" id="PF00089">
    <property type="entry name" value="Trypsin"/>
    <property type="match status" value="1"/>
</dbReference>
<evidence type="ECO:0000256" key="2">
    <source>
        <dbReference type="ARBA" id="ARBA00022801"/>
    </source>
</evidence>
<dbReference type="PANTHER" id="PTHR24252:SF7">
    <property type="entry name" value="HYALIN"/>
    <property type="match status" value="1"/>
</dbReference>
<gene>
    <name evidence="7" type="primary">ORF81383</name>
</gene>
<dbReference type="PANTHER" id="PTHR24252">
    <property type="entry name" value="ACROSIN-RELATED"/>
    <property type="match status" value="1"/>
</dbReference>
<feature type="non-terminal residue" evidence="7">
    <location>
        <position position="1"/>
    </location>
</feature>
<evidence type="ECO:0000313" key="7">
    <source>
        <dbReference type="EMBL" id="CEK72182.1"/>
    </source>
</evidence>
<keyword evidence="1 5" id="KW-0645">Protease</keyword>
<protein>
    <recommendedName>
        <fullName evidence="6">Peptidase S1 domain-containing protein</fullName>
    </recommendedName>
</protein>
<evidence type="ECO:0000256" key="5">
    <source>
        <dbReference type="RuleBase" id="RU363034"/>
    </source>
</evidence>
<dbReference type="Gene3D" id="2.40.10.10">
    <property type="entry name" value="Trypsin-like serine proteases"/>
    <property type="match status" value="1"/>
</dbReference>